<dbReference type="Proteomes" id="UP000006729">
    <property type="component" value="Chromosome 8"/>
</dbReference>
<keyword evidence="2" id="KW-1185">Reference proteome</keyword>
<gene>
    <name evidence="1" type="ORF">POPTR_008G059301v4</name>
</gene>
<name>A0ACC0SK37_POPTR</name>
<accession>A0ACC0SK37</accession>
<evidence type="ECO:0000313" key="2">
    <source>
        <dbReference type="Proteomes" id="UP000006729"/>
    </source>
</evidence>
<protein>
    <submittedName>
        <fullName evidence="1">Uncharacterized protein</fullName>
    </submittedName>
</protein>
<reference evidence="1 2" key="1">
    <citation type="journal article" date="2006" name="Science">
        <title>The genome of black cottonwood, Populus trichocarpa (Torr. &amp; Gray).</title>
        <authorList>
            <person name="Tuskan G.A."/>
            <person name="Difazio S."/>
            <person name="Jansson S."/>
            <person name="Bohlmann J."/>
            <person name="Grigoriev I."/>
            <person name="Hellsten U."/>
            <person name="Putnam N."/>
            <person name="Ralph S."/>
            <person name="Rombauts S."/>
            <person name="Salamov A."/>
            <person name="Schein J."/>
            <person name="Sterck L."/>
            <person name="Aerts A."/>
            <person name="Bhalerao R.R."/>
            <person name="Bhalerao R.P."/>
            <person name="Blaudez D."/>
            <person name="Boerjan W."/>
            <person name="Brun A."/>
            <person name="Brunner A."/>
            <person name="Busov V."/>
            <person name="Campbell M."/>
            <person name="Carlson J."/>
            <person name="Chalot M."/>
            <person name="Chapman J."/>
            <person name="Chen G.L."/>
            <person name="Cooper D."/>
            <person name="Coutinho P.M."/>
            <person name="Couturier J."/>
            <person name="Covert S."/>
            <person name="Cronk Q."/>
            <person name="Cunningham R."/>
            <person name="Davis J."/>
            <person name="Degroeve S."/>
            <person name="Dejardin A."/>
            <person name="Depamphilis C."/>
            <person name="Detter J."/>
            <person name="Dirks B."/>
            <person name="Dubchak I."/>
            <person name="Duplessis S."/>
            <person name="Ehlting J."/>
            <person name="Ellis B."/>
            <person name="Gendler K."/>
            <person name="Goodstein D."/>
            <person name="Gribskov M."/>
            <person name="Grimwood J."/>
            <person name="Groover A."/>
            <person name="Gunter L."/>
            <person name="Hamberger B."/>
            <person name="Heinze B."/>
            <person name="Helariutta Y."/>
            <person name="Henrissat B."/>
            <person name="Holligan D."/>
            <person name="Holt R."/>
            <person name="Huang W."/>
            <person name="Islam-Faridi N."/>
            <person name="Jones S."/>
            <person name="Jones-Rhoades M."/>
            <person name="Jorgensen R."/>
            <person name="Joshi C."/>
            <person name="Kangasjarvi J."/>
            <person name="Karlsson J."/>
            <person name="Kelleher C."/>
            <person name="Kirkpatrick R."/>
            <person name="Kirst M."/>
            <person name="Kohler A."/>
            <person name="Kalluri U."/>
            <person name="Larimer F."/>
            <person name="Leebens-Mack J."/>
            <person name="Leple J.C."/>
            <person name="Locascio P."/>
            <person name="Lou Y."/>
            <person name="Lucas S."/>
            <person name="Martin F."/>
            <person name="Montanini B."/>
            <person name="Napoli C."/>
            <person name="Nelson D.R."/>
            <person name="Nelson C."/>
            <person name="Nieminen K."/>
            <person name="Nilsson O."/>
            <person name="Pereda V."/>
            <person name="Peter G."/>
            <person name="Philippe R."/>
            <person name="Pilate G."/>
            <person name="Poliakov A."/>
            <person name="Razumovskaya J."/>
            <person name="Richardson P."/>
            <person name="Rinaldi C."/>
            <person name="Ritland K."/>
            <person name="Rouze P."/>
            <person name="Ryaboy D."/>
            <person name="Schmutz J."/>
            <person name="Schrader J."/>
            <person name="Segerman B."/>
            <person name="Shin H."/>
            <person name="Siddiqui A."/>
            <person name="Sterky F."/>
            <person name="Terry A."/>
            <person name="Tsai C.J."/>
            <person name="Uberbacher E."/>
            <person name="Unneberg P."/>
            <person name="Vahala J."/>
            <person name="Wall K."/>
            <person name="Wessler S."/>
            <person name="Yang G."/>
            <person name="Yin T."/>
            <person name="Douglas C."/>
            <person name="Marra M."/>
            <person name="Sandberg G."/>
            <person name="Van de Peer Y."/>
            <person name="Rokhsar D."/>
        </authorList>
    </citation>
    <scope>NUCLEOTIDE SEQUENCE [LARGE SCALE GENOMIC DNA]</scope>
    <source>
        <strain evidence="2">cv. Nisqually</strain>
    </source>
</reference>
<sequence length="69" mass="7982">MMKDVLACMNAGLCLHFICFQFYDTSSKATELGICPFTGQSEEIRSYFRLRIPLSSQKTLRELLVLETW</sequence>
<organism evidence="1 2">
    <name type="scientific">Populus trichocarpa</name>
    <name type="common">Western balsam poplar</name>
    <name type="synonym">Populus balsamifera subsp. trichocarpa</name>
    <dbReference type="NCBI Taxonomy" id="3694"/>
    <lineage>
        <taxon>Eukaryota</taxon>
        <taxon>Viridiplantae</taxon>
        <taxon>Streptophyta</taxon>
        <taxon>Embryophyta</taxon>
        <taxon>Tracheophyta</taxon>
        <taxon>Spermatophyta</taxon>
        <taxon>Magnoliopsida</taxon>
        <taxon>eudicotyledons</taxon>
        <taxon>Gunneridae</taxon>
        <taxon>Pentapetalae</taxon>
        <taxon>rosids</taxon>
        <taxon>fabids</taxon>
        <taxon>Malpighiales</taxon>
        <taxon>Salicaceae</taxon>
        <taxon>Saliceae</taxon>
        <taxon>Populus</taxon>
    </lineage>
</organism>
<comment type="caution">
    <text evidence="1">The sequence shown here is derived from an EMBL/GenBank/DDBJ whole genome shotgun (WGS) entry which is preliminary data.</text>
</comment>
<dbReference type="EMBL" id="CM009297">
    <property type="protein sequence ID" value="KAI9389551.1"/>
    <property type="molecule type" value="Genomic_DNA"/>
</dbReference>
<proteinExistence type="predicted"/>
<evidence type="ECO:0000313" key="1">
    <source>
        <dbReference type="EMBL" id="KAI9389551.1"/>
    </source>
</evidence>